<dbReference type="InterPro" id="IPR027417">
    <property type="entry name" value="P-loop_NTPase"/>
</dbReference>
<dbReference type="InterPro" id="IPR017871">
    <property type="entry name" value="ABC_transporter-like_CS"/>
</dbReference>
<keyword evidence="1" id="KW-0813">Transport</keyword>
<dbReference type="InterPro" id="IPR003593">
    <property type="entry name" value="AAA+_ATPase"/>
</dbReference>
<dbReference type="STRING" id="1732.SAMN02910417_01491"/>
<proteinExistence type="predicted"/>
<dbReference type="PANTHER" id="PTHR42734:SF19">
    <property type="entry name" value="IRON COMPOUNDS ABC TRANSPORTER, ATP-BINDING PROTEIN"/>
    <property type="match status" value="1"/>
</dbReference>
<dbReference type="InterPro" id="IPR050153">
    <property type="entry name" value="Metal_Ion_Import_ABC"/>
</dbReference>
<evidence type="ECO:0000256" key="1">
    <source>
        <dbReference type="ARBA" id="ARBA00022448"/>
    </source>
</evidence>
<name>A0A1G6BGN7_EUBOX</name>
<evidence type="ECO:0000313" key="6">
    <source>
        <dbReference type="Proteomes" id="UP000199228"/>
    </source>
</evidence>
<evidence type="ECO:0000259" key="4">
    <source>
        <dbReference type="PROSITE" id="PS50893"/>
    </source>
</evidence>
<dbReference type="FunFam" id="3.40.50.300:FF:000134">
    <property type="entry name" value="Iron-enterobactin ABC transporter ATP-binding protein"/>
    <property type="match status" value="1"/>
</dbReference>
<dbReference type="SUPFAM" id="SSF52540">
    <property type="entry name" value="P-loop containing nucleoside triphosphate hydrolases"/>
    <property type="match status" value="1"/>
</dbReference>
<dbReference type="InterPro" id="IPR003439">
    <property type="entry name" value="ABC_transporter-like_ATP-bd"/>
</dbReference>
<evidence type="ECO:0000313" key="5">
    <source>
        <dbReference type="EMBL" id="SDB19776.1"/>
    </source>
</evidence>
<dbReference type="PROSITE" id="PS00211">
    <property type="entry name" value="ABC_TRANSPORTER_1"/>
    <property type="match status" value="1"/>
</dbReference>
<keyword evidence="6" id="KW-1185">Reference proteome</keyword>
<keyword evidence="2" id="KW-0547">Nucleotide-binding</keyword>
<dbReference type="GO" id="GO:0005524">
    <property type="term" value="F:ATP binding"/>
    <property type="evidence" value="ECO:0007669"/>
    <property type="project" value="UniProtKB-KW"/>
</dbReference>
<organism evidence="5 6">
    <name type="scientific">Eubacterium oxidoreducens</name>
    <dbReference type="NCBI Taxonomy" id="1732"/>
    <lineage>
        <taxon>Bacteria</taxon>
        <taxon>Bacillati</taxon>
        <taxon>Bacillota</taxon>
        <taxon>Clostridia</taxon>
        <taxon>Eubacteriales</taxon>
        <taxon>Eubacteriaceae</taxon>
        <taxon>Eubacterium</taxon>
    </lineage>
</organism>
<accession>A0A1G6BGN7</accession>
<dbReference type="Proteomes" id="UP000199228">
    <property type="component" value="Unassembled WGS sequence"/>
</dbReference>
<dbReference type="Pfam" id="PF00005">
    <property type="entry name" value="ABC_tran"/>
    <property type="match status" value="1"/>
</dbReference>
<protein>
    <submittedName>
        <fullName evidence="5">Iron complex transport system ATP-binding protein</fullName>
    </submittedName>
</protein>
<feature type="domain" description="ABC transporter" evidence="4">
    <location>
        <begin position="3"/>
        <end position="239"/>
    </location>
</feature>
<dbReference type="CDD" id="cd03214">
    <property type="entry name" value="ABC_Iron-Siderophores_B12_Hemin"/>
    <property type="match status" value="1"/>
</dbReference>
<dbReference type="AlphaFoldDB" id="A0A1G6BGN7"/>
<evidence type="ECO:0000256" key="3">
    <source>
        <dbReference type="ARBA" id="ARBA00022840"/>
    </source>
</evidence>
<dbReference type="GO" id="GO:0016887">
    <property type="term" value="F:ATP hydrolysis activity"/>
    <property type="evidence" value="ECO:0007669"/>
    <property type="project" value="InterPro"/>
</dbReference>
<sequence>MSLKVEHLHFSYDQKRQVLKDINFEIEDGKLVCLLGPNGVGKSTLFKTILRLLPGYEGKIYLDGQDTSSLSVKDMARLVAYIPQSHEPTFNYTVYEMVLMGTTVGLSTFSSPGRRQKELVDEKLEMLGITKLRNRGFAQISGGERQLALIARALVQETKVLIMDEPTANLDYGNTIRVLEQIKGLTGSGYTILQATHQPDQAFLFADEVLAISQGTVLAKGNPKDVITPSFVDTLYQVKVDIQSLYNDEIRVCVPTFGKNGRNTQGGDVGI</sequence>
<dbReference type="EMBL" id="FMXR01000010">
    <property type="protein sequence ID" value="SDB19776.1"/>
    <property type="molecule type" value="Genomic_DNA"/>
</dbReference>
<dbReference type="OrthoDB" id="9799337at2"/>
<dbReference type="RefSeq" id="WP_090173736.1">
    <property type="nucleotide sequence ID" value="NZ_FMXR01000010.1"/>
</dbReference>
<gene>
    <name evidence="5" type="ORF">SAMN02910417_01491</name>
</gene>
<keyword evidence="3 5" id="KW-0067">ATP-binding</keyword>
<dbReference type="SMART" id="SM00382">
    <property type="entry name" value="AAA"/>
    <property type="match status" value="1"/>
</dbReference>
<dbReference type="PROSITE" id="PS50893">
    <property type="entry name" value="ABC_TRANSPORTER_2"/>
    <property type="match status" value="1"/>
</dbReference>
<dbReference type="Gene3D" id="3.40.50.300">
    <property type="entry name" value="P-loop containing nucleotide triphosphate hydrolases"/>
    <property type="match status" value="1"/>
</dbReference>
<dbReference type="PANTHER" id="PTHR42734">
    <property type="entry name" value="METAL TRANSPORT SYSTEM ATP-BINDING PROTEIN TM_0124-RELATED"/>
    <property type="match status" value="1"/>
</dbReference>
<reference evidence="5 6" key="1">
    <citation type="submission" date="2016-10" db="EMBL/GenBank/DDBJ databases">
        <authorList>
            <person name="de Groot N.N."/>
        </authorList>
    </citation>
    <scope>NUCLEOTIDE SEQUENCE [LARGE SCALE GENOMIC DNA]</scope>
    <source>
        <strain evidence="5 6">DSM 3217</strain>
    </source>
</reference>
<evidence type="ECO:0000256" key="2">
    <source>
        <dbReference type="ARBA" id="ARBA00022741"/>
    </source>
</evidence>